<dbReference type="GO" id="GO:0004222">
    <property type="term" value="F:metalloendopeptidase activity"/>
    <property type="evidence" value="ECO:0007669"/>
    <property type="project" value="InterPro"/>
</dbReference>
<dbReference type="Pfam" id="PF00814">
    <property type="entry name" value="TsaD"/>
    <property type="match status" value="1"/>
</dbReference>
<sequence>MTIILGIEGTAWNLSAAIVNEEDVIVDVTHTYKPAAGGIHPREAAQHHAAHVGEVIDELFRLFEEKGYSKSDIDAVAFSKGPGLGPCLRIVGTAARMVSLMLEKPLVGVNHCVAHIEVGLWKTEATDPITLYVSGANSQVLAYEESESGTDFGKGAYRVFGETLDIGLGNSLDKFARSAGLPHPGGPLVEKYAKEATEYIDLPYTVKGMDFFFSGLSTAATRYLKENTNSDGNIDETVLANACYAYQETAFAMAVEVTERALAHTGKNEVLLAGGVGANSRIREMLEKMCADRGAKFFVPEKKFMGDNGAMIAYTGLLMFKAGDTLTVEESFVDAGFRPDEVSVTWKPPKNTNRAEEIKKMQNGAEAVVHTETKSYGFEKEFNTAGETEEMVVKERIQKNYRLPQIDAKLRKDRTRTEVRMLTEARRCGVPAPIVYGVDDFAIKMEYINGTPLKFEIDTQNELAAAAGEMIGKLHASNIIHGDLTTSNMIAGRDSKLYLIDFGLSFSENSVEAKGVDIHVLFQTFDSSHKKPERLKELFAQGYRKNYKDADIILKRAEEIKMRGRYIEGR</sequence>
<accession>A0A484F603</accession>
<feature type="binding site" evidence="15">
    <location>
        <position position="115"/>
    </location>
    <ligand>
        <name>Fe cation</name>
        <dbReference type="ChEBI" id="CHEBI:24875"/>
    </ligand>
</feature>
<evidence type="ECO:0000256" key="1">
    <source>
        <dbReference type="ARBA" id="ARBA00022490"/>
    </source>
</evidence>
<dbReference type="CDD" id="cd24131">
    <property type="entry name" value="ASKHA_NBD_Kae1_arch_bac"/>
    <property type="match status" value="1"/>
</dbReference>
<dbReference type="InterPro" id="IPR009220">
    <property type="entry name" value="tRNA_threonyl_synthase/kinase"/>
</dbReference>
<comment type="cofactor">
    <cofactor evidence="15">
        <name>Fe(2+)</name>
        <dbReference type="ChEBI" id="CHEBI:29033"/>
    </cofactor>
    <text evidence="15">Binds 1 Fe(2+) ion per subunit.</text>
</comment>
<dbReference type="NCBIfam" id="TIGR00329">
    <property type="entry name" value="gcp_kae1"/>
    <property type="match status" value="1"/>
</dbReference>
<dbReference type="EC" id="2.3.1.234" evidence="15"/>
<feature type="binding site" evidence="15">
    <location>
        <begin position="132"/>
        <end position="136"/>
    </location>
    <ligand>
        <name>substrate</name>
    </ligand>
</feature>
<dbReference type="Gene3D" id="3.30.200.20">
    <property type="entry name" value="Phosphorylase Kinase, domain 1"/>
    <property type="match status" value="1"/>
</dbReference>
<comment type="catalytic activity">
    <reaction evidence="14">
        <text>L-seryl-[protein] + ATP = O-phospho-L-seryl-[protein] + ADP + H(+)</text>
        <dbReference type="Rhea" id="RHEA:17989"/>
        <dbReference type="Rhea" id="RHEA-COMP:9863"/>
        <dbReference type="Rhea" id="RHEA-COMP:11604"/>
        <dbReference type="ChEBI" id="CHEBI:15378"/>
        <dbReference type="ChEBI" id="CHEBI:29999"/>
        <dbReference type="ChEBI" id="CHEBI:30616"/>
        <dbReference type="ChEBI" id="CHEBI:83421"/>
        <dbReference type="ChEBI" id="CHEBI:456216"/>
        <dbReference type="EC" id="2.7.11.1"/>
    </reaction>
</comment>
<dbReference type="PANTHER" id="PTHR11735">
    <property type="entry name" value="TRNA N6-ADENOSINE THREONYLCARBAMOYLTRANSFERASE"/>
    <property type="match status" value="1"/>
</dbReference>
<evidence type="ECO:0000256" key="8">
    <source>
        <dbReference type="ARBA" id="ARBA00022840"/>
    </source>
</evidence>
<dbReference type="PANTHER" id="PTHR11735:SF14">
    <property type="entry name" value="TRNA N6-ADENOSINE THREONYLCARBAMOYLTRANSFERASE"/>
    <property type="match status" value="1"/>
</dbReference>
<keyword evidence="2" id="KW-0723">Serine/threonine-protein kinase</keyword>
<keyword evidence="3 15" id="KW-0808">Transferase</keyword>
<keyword evidence="4 15" id="KW-0819">tRNA processing</keyword>
<keyword evidence="8" id="KW-0067">ATP-binding</keyword>
<comment type="caution">
    <text evidence="17">The sequence shown here is derived from an EMBL/GenBank/DDBJ whole genome shotgun (WGS) entry which is preliminary data.</text>
</comment>
<dbReference type="GO" id="GO:0005506">
    <property type="term" value="F:iron ion binding"/>
    <property type="evidence" value="ECO:0007669"/>
    <property type="project" value="UniProtKB-UniRule"/>
</dbReference>
<evidence type="ECO:0000256" key="2">
    <source>
        <dbReference type="ARBA" id="ARBA00022527"/>
    </source>
</evidence>
<dbReference type="NCBIfam" id="TIGR03722">
    <property type="entry name" value="arch_KAE1"/>
    <property type="match status" value="1"/>
</dbReference>
<feature type="binding site" evidence="15">
    <location>
        <position position="279"/>
    </location>
    <ligand>
        <name>substrate</name>
    </ligand>
</feature>
<dbReference type="GO" id="GO:0106310">
    <property type="term" value="F:protein serine kinase activity"/>
    <property type="evidence" value="ECO:0007669"/>
    <property type="project" value="RHEA"/>
</dbReference>
<keyword evidence="18" id="KW-1185">Reference proteome</keyword>
<feature type="binding site" evidence="15">
    <location>
        <position position="307"/>
    </location>
    <ligand>
        <name>Fe cation</name>
        <dbReference type="ChEBI" id="CHEBI:24875"/>
    </ligand>
</feature>
<evidence type="ECO:0000256" key="10">
    <source>
        <dbReference type="ARBA" id="ARBA00023268"/>
    </source>
</evidence>
<feature type="binding site" evidence="15">
    <location>
        <position position="132"/>
    </location>
    <ligand>
        <name>Fe cation</name>
        <dbReference type="ChEBI" id="CHEBI:24875"/>
    </ligand>
</feature>
<dbReference type="HAMAP" id="MF_01446">
    <property type="entry name" value="Kae1"/>
    <property type="match status" value="1"/>
</dbReference>
<keyword evidence="9 15" id="KW-0408">Iron</keyword>
<dbReference type="InterPro" id="IPR022495">
    <property type="entry name" value="Bud32"/>
</dbReference>
<dbReference type="NCBIfam" id="NF007174">
    <property type="entry name" value="PRK09605.1"/>
    <property type="match status" value="1"/>
</dbReference>
<evidence type="ECO:0000256" key="3">
    <source>
        <dbReference type="ARBA" id="ARBA00022679"/>
    </source>
</evidence>
<protein>
    <recommendedName>
        <fullName evidence="15">tRNA N6-adenosine threonylcarbamoyltransferase</fullName>
        <ecNumber evidence="15">2.3.1.234</ecNumber>
    </recommendedName>
    <alternativeName>
        <fullName evidence="15">N6-L-threonylcarbamoyladenine synthase</fullName>
        <shortName evidence="15">t(6)A synthase</shortName>
    </alternativeName>
    <alternativeName>
        <fullName evidence="15">t(6)A37 threonylcarbamoyladenosine biosynthesis protein Kae1</fullName>
    </alternativeName>
    <alternativeName>
        <fullName evidence="15">tRNA threonylcarbamoyladenosine biosynthesis protein Kae1</fullName>
    </alternativeName>
</protein>
<feature type="domain" description="Protein kinase" evidence="16">
    <location>
        <begin position="355"/>
        <end position="570"/>
    </location>
</feature>
<proteinExistence type="inferred from homology"/>
<dbReference type="Proteomes" id="UP000294855">
    <property type="component" value="Unassembled WGS sequence"/>
</dbReference>
<comment type="subunit">
    <text evidence="15">Monomer. Component of the KEOPS complex that consists of Kae1, Bud32, Cgi121 and Pcc1; the whole complex dimerizes.</text>
</comment>
<dbReference type="GO" id="GO:0002949">
    <property type="term" value="P:tRNA threonylcarbamoyladenosine modification"/>
    <property type="evidence" value="ECO:0007669"/>
    <property type="project" value="UniProtKB-UniRule"/>
</dbReference>
<dbReference type="Gene3D" id="3.30.420.40">
    <property type="match status" value="2"/>
</dbReference>
<evidence type="ECO:0000256" key="5">
    <source>
        <dbReference type="ARBA" id="ARBA00022723"/>
    </source>
</evidence>
<feature type="binding site" evidence="15">
    <location>
        <position position="173"/>
    </location>
    <ligand>
        <name>substrate</name>
    </ligand>
</feature>
<dbReference type="GO" id="GO:0000408">
    <property type="term" value="C:EKC/KEOPS complex"/>
    <property type="evidence" value="ECO:0007669"/>
    <property type="project" value="InterPro"/>
</dbReference>
<dbReference type="SUPFAM" id="SSF53067">
    <property type="entry name" value="Actin-like ATPase domain"/>
    <property type="match status" value="1"/>
</dbReference>
<evidence type="ECO:0000256" key="4">
    <source>
        <dbReference type="ARBA" id="ARBA00022694"/>
    </source>
</evidence>
<feature type="binding site" evidence="15">
    <location>
        <position position="190"/>
    </location>
    <ligand>
        <name>substrate</name>
    </ligand>
</feature>
<dbReference type="SUPFAM" id="SSF56112">
    <property type="entry name" value="Protein kinase-like (PK-like)"/>
    <property type="match status" value="1"/>
</dbReference>
<dbReference type="FunFam" id="3.30.420.40:FF:000037">
    <property type="entry name" value="Probable tRNA N6-adenosine threonylcarbamoyltransferase"/>
    <property type="match status" value="1"/>
</dbReference>
<keyword evidence="7" id="KW-0418">Kinase</keyword>
<dbReference type="InterPro" id="IPR043129">
    <property type="entry name" value="ATPase_NBD"/>
</dbReference>
<dbReference type="InterPro" id="IPR000905">
    <property type="entry name" value="Gcp-like_dom"/>
</dbReference>
<evidence type="ECO:0000256" key="12">
    <source>
        <dbReference type="ARBA" id="ARBA00047899"/>
    </source>
</evidence>
<dbReference type="GO" id="GO:0004674">
    <property type="term" value="F:protein serine/threonine kinase activity"/>
    <property type="evidence" value="ECO:0007669"/>
    <property type="project" value="UniProtKB-KW"/>
</dbReference>
<evidence type="ECO:0000256" key="9">
    <source>
        <dbReference type="ARBA" id="ARBA00023004"/>
    </source>
</evidence>
<dbReference type="InterPro" id="IPR017861">
    <property type="entry name" value="KAE1/TsaD"/>
</dbReference>
<dbReference type="AlphaFoldDB" id="A0A484F603"/>
<keyword evidence="1 15" id="KW-0963">Cytoplasm</keyword>
<dbReference type="InterPro" id="IPR018934">
    <property type="entry name" value="RIO_dom"/>
</dbReference>
<evidence type="ECO:0000313" key="18">
    <source>
        <dbReference type="Proteomes" id="UP000294855"/>
    </source>
</evidence>
<evidence type="ECO:0000256" key="13">
    <source>
        <dbReference type="ARBA" id="ARBA00048117"/>
    </source>
</evidence>
<dbReference type="Gene3D" id="1.10.510.10">
    <property type="entry name" value="Transferase(Phosphotransferase) domain 1"/>
    <property type="match status" value="1"/>
</dbReference>
<dbReference type="PRINTS" id="PR00789">
    <property type="entry name" value="OSIALOPTASE"/>
</dbReference>
<dbReference type="InterPro" id="IPR011009">
    <property type="entry name" value="Kinase-like_dom_sf"/>
</dbReference>
<gene>
    <name evidence="15" type="primary">kae1</name>
    <name evidence="17" type="ORF">C7391_1145</name>
</gene>
<keyword evidence="6" id="KW-0547">Nucleotide-binding</keyword>
<comment type="subcellular location">
    <subcellularLocation>
        <location evidence="15">Cytoplasm</location>
    </subcellularLocation>
</comment>
<dbReference type="InterPro" id="IPR034680">
    <property type="entry name" value="Kae1_archaea_euk"/>
</dbReference>
<reference evidence="17 18" key="1">
    <citation type="submission" date="2019-03" db="EMBL/GenBank/DDBJ databases">
        <title>Genomic Encyclopedia of Type Strains, Phase IV (KMG-IV): sequencing the most valuable type-strain genomes for metagenomic binning, comparative biology and taxonomic classification.</title>
        <authorList>
            <person name="Goeker M."/>
        </authorList>
    </citation>
    <scope>NUCLEOTIDE SEQUENCE [LARGE SCALE GENOMIC DNA]</scope>
    <source>
        <strain evidence="17 18">DSM 13328</strain>
    </source>
</reference>
<feature type="binding site" evidence="15">
    <location>
        <position position="186"/>
    </location>
    <ligand>
        <name>substrate</name>
    </ligand>
</feature>
<comment type="function">
    <text evidence="15">Required for the formation of a threonylcarbamoyl group on adenosine at position 37 (t(6)A37) in tRNAs that read codons beginning with adenine. Is a component of the KEOPS complex that is probably involved in the transfer of the threonylcarbamoyl moiety of threonylcarbamoyl-AMP (TC-AMP) to the N6 group of A37. Kae1 likely plays a direct catalytic role in this reaction, but requires other protein(s) of the complex to fulfill this activity.</text>
</comment>
<dbReference type="GO" id="GO:0005737">
    <property type="term" value="C:cytoplasm"/>
    <property type="evidence" value="ECO:0007669"/>
    <property type="project" value="UniProtKB-SubCell"/>
</dbReference>
<dbReference type="RefSeq" id="WP_133517600.1">
    <property type="nucleotide sequence ID" value="NZ_JAHDUW010000004.1"/>
</dbReference>
<name>A0A484F603_9EURY</name>
<dbReference type="EMBL" id="SNYS01000009">
    <property type="protein sequence ID" value="TDQ68207.1"/>
    <property type="molecule type" value="Genomic_DNA"/>
</dbReference>
<evidence type="ECO:0000256" key="11">
    <source>
        <dbReference type="ARBA" id="ARBA00023315"/>
    </source>
</evidence>
<dbReference type="GO" id="GO:0005524">
    <property type="term" value="F:ATP binding"/>
    <property type="evidence" value="ECO:0007669"/>
    <property type="project" value="UniProtKB-KW"/>
</dbReference>
<keyword evidence="5 15" id="KW-0479">Metal-binding</keyword>
<comment type="similarity">
    <text evidence="15">Belongs to the KAE1 / TsaD family.</text>
</comment>
<keyword evidence="11 15" id="KW-0012">Acyltransferase</keyword>
<dbReference type="GO" id="GO:0008270">
    <property type="term" value="F:zinc ion binding"/>
    <property type="evidence" value="ECO:0007669"/>
    <property type="project" value="InterPro"/>
</dbReference>
<dbReference type="InterPro" id="IPR000719">
    <property type="entry name" value="Prot_kinase_dom"/>
</dbReference>
<dbReference type="PROSITE" id="PS50011">
    <property type="entry name" value="PROTEIN_KINASE_DOM"/>
    <property type="match status" value="1"/>
</dbReference>
<dbReference type="NCBIfam" id="NF011462">
    <property type="entry name" value="PRK14879.1-3"/>
    <property type="match status" value="1"/>
</dbReference>
<comment type="catalytic activity">
    <reaction evidence="12">
        <text>L-threonyl-[protein] + ATP = O-phospho-L-threonyl-[protein] + ADP + H(+)</text>
        <dbReference type="Rhea" id="RHEA:46608"/>
        <dbReference type="Rhea" id="RHEA-COMP:11060"/>
        <dbReference type="Rhea" id="RHEA-COMP:11605"/>
        <dbReference type="ChEBI" id="CHEBI:15378"/>
        <dbReference type="ChEBI" id="CHEBI:30013"/>
        <dbReference type="ChEBI" id="CHEBI:30616"/>
        <dbReference type="ChEBI" id="CHEBI:61977"/>
        <dbReference type="ChEBI" id="CHEBI:456216"/>
        <dbReference type="EC" id="2.7.11.1"/>
    </reaction>
</comment>
<dbReference type="OrthoDB" id="6818at2157"/>
<comment type="catalytic activity">
    <reaction evidence="13 15">
        <text>L-threonylcarbamoyladenylate + adenosine(37) in tRNA = N(6)-L-threonylcarbamoyladenosine(37) in tRNA + AMP + H(+)</text>
        <dbReference type="Rhea" id="RHEA:37059"/>
        <dbReference type="Rhea" id="RHEA-COMP:10162"/>
        <dbReference type="Rhea" id="RHEA-COMP:10163"/>
        <dbReference type="ChEBI" id="CHEBI:15378"/>
        <dbReference type="ChEBI" id="CHEBI:73682"/>
        <dbReference type="ChEBI" id="CHEBI:74411"/>
        <dbReference type="ChEBI" id="CHEBI:74418"/>
        <dbReference type="ChEBI" id="CHEBI:456215"/>
        <dbReference type="EC" id="2.3.1.234"/>
    </reaction>
</comment>
<evidence type="ECO:0000256" key="7">
    <source>
        <dbReference type="ARBA" id="ARBA00022777"/>
    </source>
</evidence>
<evidence type="ECO:0000256" key="15">
    <source>
        <dbReference type="HAMAP-Rule" id="MF_01446"/>
    </source>
</evidence>
<evidence type="ECO:0000313" key="17">
    <source>
        <dbReference type="EMBL" id="TDQ68207.1"/>
    </source>
</evidence>
<keyword evidence="10" id="KW-0511">Multifunctional enzyme</keyword>
<evidence type="ECO:0000256" key="6">
    <source>
        <dbReference type="ARBA" id="ARBA00022741"/>
    </source>
</evidence>
<evidence type="ECO:0000259" key="16">
    <source>
        <dbReference type="PROSITE" id="PS50011"/>
    </source>
</evidence>
<dbReference type="GO" id="GO:0061711">
    <property type="term" value="F:tRNA N(6)-L-threonylcarbamoyladenine synthase activity"/>
    <property type="evidence" value="ECO:0007669"/>
    <property type="project" value="UniProtKB-EC"/>
</dbReference>
<organism evidence="17 18">
    <name type="scientific">Methanimicrococcus blatticola</name>
    <dbReference type="NCBI Taxonomy" id="91560"/>
    <lineage>
        <taxon>Archaea</taxon>
        <taxon>Methanobacteriati</taxon>
        <taxon>Methanobacteriota</taxon>
        <taxon>Stenosarchaea group</taxon>
        <taxon>Methanomicrobia</taxon>
        <taxon>Methanosarcinales</taxon>
        <taxon>Methanosarcinaceae</taxon>
        <taxon>Methanimicrococcus</taxon>
    </lineage>
</organism>
<feature type="binding site" evidence="15">
    <location>
        <position position="111"/>
    </location>
    <ligand>
        <name>Fe cation</name>
        <dbReference type="ChEBI" id="CHEBI:24875"/>
    </ligand>
</feature>
<dbReference type="Pfam" id="PF01163">
    <property type="entry name" value="RIO1"/>
    <property type="match status" value="1"/>
</dbReference>
<evidence type="ECO:0000256" key="14">
    <source>
        <dbReference type="ARBA" id="ARBA00048679"/>
    </source>
</evidence>
<dbReference type="NCBIfam" id="TIGR03724">
    <property type="entry name" value="arch_bud32"/>
    <property type="match status" value="1"/>
</dbReference>
<dbReference type="PIRSF" id="PIRSF036401">
    <property type="entry name" value="Gcp_STYKS"/>
    <property type="match status" value="1"/>
</dbReference>